<organism evidence="8 9">
    <name type="scientific">Perkinsus olseni</name>
    <name type="common">Perkinsus atlanticus</name>
    <dbReference type="NCBI Taxonomy" id="32597"/>
    <lineage>
        <taxon>Eukaryota</taxon>
        <taxon>Sar</taxon>
        <taxon>Alveolata</taxon>
        <taxon>Perkinsozoa</taxon>
        <taxon>Perkinsea</taxon>
        <taxon>Perkinsida</taxon>
        <taxon>Perkinsidae</taxon>
        <taxon>Perkinsus</taxon>
    </lineage>
</organism>
<name>A0A7J6N8W8_PEROL</name>
<protein>
    <recommendedName>
        <fullName evidence="10">Cytochrome P450</fullName>
    </recommendedName>
</protein>
<accession>A0A7J6N8W8</accession>
<dbReference type="GO" id="GO:0016705">
    <property type="term" value="F:oxidoreductase activity, acting on paired donors, with incorporation or reduction of molecular oxygen"/>
    <property type="evidence" value="ECO:0007669"/>
    <property type="project" value="InterPro"/>
</dbReference>
<keyword evidence="6" id="KW-0503">Monooxygenase</keyword>
<dbReference type="EMBL" id="JABANP010000665">
    <property type="protein sequence ID" value="KAF4679967.1"/>
    <property type="molecule type" value="Genomic_DNA"/>
</dbReference>
<evidence type="ECO:0000313" key="9">
    <source>
        <dbReference type="Proteomes" id="UP000541610"/>
    </source>
</evidence>
<proteinExistence type="inferred from homology"/>
<keyword evidence="5 7" id="KW-0408">Iron</keyword>
<dbReference type="InterPro" id="IPR050196">
    <property type="entry name" value="Cytochrome_P450_Monoox"/>
</dbReference>
<dbReference type="Gene3D" id="1.10.630.10">
    <property type="entry name" value="Cytochrome P450"/>
    <property type="match status" value="3"/>
</dbReference>
<dbReference type="PRINTS" id="PR00463">
    <property type="entry name" value="EP450I"/>
</dbReference>
<dbReference type="GO" id="GO:0005506">
    <property type="term" value="F:iron ion binding"/>
    <property type="evidence" value="ECO:0007669"/>
    <property type="project" value="InterPro"/>
</dbReference>
<evidence type="ECO:0000256" key="1">
    <source>
        <dbReference type="ARBA" id="ARBA00010617"/>
    </source>
</evidence>
<evidence type="ECO:0000256" key="2">
    <source>
        <dbReference type="ARBA" id="ARBA00022617"/>
    </source>
</evidence>
<dbReference type="OrthoDB" id="1896685at2759"/>
<evidence type="ECO:0000256" key="3">
    <source>
        <dbReference type="ARBA" id="ARBA00022723"/>
    </source>
</evidence>
<dbReference type="PANTHER" id="PTHR24291:SF50">
    <property type="entry name" value="BIFUNCTIONAL ALBAFLAVENONE MONOOXYGENASE_TERPENE SYNTHASE"/>
    <property type="match status" value="1"/>
</dbReference>
<reference evidence="8 9" key="1">
    <citation type="submission" date="2020-04" db="EMBL/GenBank/DDBJ databases">
        <title>Perkinsus olseni comparative genomics.</title>
        <authorList>
            <person name="Bogema D.R."/>
        </authorList>
    </citation>
    <scope>NUCLEOTIDE SEQUENCE [LARGE SCALE GENOMIC DNA]</scope>
    <source>
        <strain evidence="8">00978-12</strain>
    </source>
</reference>
<feature type="binding site" description="axial binding residue" evidence="7">
    <location>
        <position position="924"/>
    </location>
    <ligand>
        <name>heme</name>
        <dbReference type="ChEBI" id="CHEBI:30413"/>
    </ligand>
    <ligandPart>
        <name>Fe</name>
        <dbReference type="ChEBI" id="CHEBI:18248"/>
    </ligandPart>
</feature>
<sequence>MASVLALKALKFLQRTKVDLHAVFGGPNHFLPILGFIPKSMDHFARALEIYADTYGDVYHIKITGMNVIVLSKPELGDAWKRNRRFGAPAFNDKNSAAMVPDMLRVSLKLDGRIVWRPTEWLPLCTLDVLCVTTLGNDYNFLNPDGLRLGSRSGKVQRAIVDTLSGSGYAVQLSSFPWMTRDRFPWNLNPMIRKMHTGVKRLNRIGDEIIGSRRAEQQAAAGGGRVERCDLLDKLLHLVPEDLRGNLITFLVAGSDTTAMTTSWCLYYLSLNPHIQAKARAEVDTLGHDPKTIADLNQLPYVECCILETLRLQSPSVFLLHECVDDTLLDGEASSRWPERWFTNDGVSIDQSLNMAIKEATMIMALILRFLMILDLIIHPHAFERGRWDEWIVPQRGRWDEEGVGMKRALRLLELWIVGTSEIGYIEAVELLGPRDVDVGGSAEIVDGVGLVAVSLGPVAVIGDVPAVESHKAVIIATGVASVLALKVLLRLVQGAKVDLHALFGGPNRFLPFVGFIPKSLDHLCHALEIYADTYGGLYHIKLEPKLLSSKALSSASAGFVLRVTGMDVVVVSEPELIRQVQDERPKTYIRSFNKHKIMPVPGMFNTEGEEWKRNRRLGAPAFNDNNSDAMVPDMSEVALKLLKSLSQTGRIVWRPTEWLPLCTLDVLCVTTLGNDYNFLNPDSISLGYRYNEVQQAIADAMAGAGYVAQLSSFPWMTRDRFPWNLNPMIEKLHTGVRRLNRVCDEIISARRAEQQVGRRVERRDLLDKLLHLDEEDLRGNLITFLIAGSDTTAMAVSWCLYYLSLNPHIQAKARAEVDALGHDPKTKEDLNRLPYVECCVLETLRLQPPGVVLLHESVRDTFLVGKPIPSGTVVITLQRKAMLARSQGGTTFKPERWFIPDSSEIDQGRVRDHLAFGGGPRQCPGQNMAIREAMTIITLILKHFDDVKNSHSPANVRGEVTFTYGPKDFELQMFERARNAVVSEDEASDGDPIELLMDRILRIIAYCLRWRCPSTGAESTSKQLRDRWVSYFGVTLSLIPDNALVSEVVCQSLAATAVQYLPVPAWSPLSNGLSEVSVKRIKQMVSLMDMPWDIYLGRMAGSLHDYDLSVEVRRELVDSLSPLKEGDCILVRLVTSADVRMYCESSPDDSEIEGWVHALDSEDGRRFVLVYLEVNGTISMAREAPEGSTSPTQVFKGHTYKSLVGVYSMGHNEHLIEEQHVIASSKQFPSFEALTSTRLMFEILQLTFILVVNHLEAASLKRKGIYQPLYISAESWQLQRTWTSEPLLLKFLLDDLLVKCRSIFRSHGTLIFVSGIASVLALKALRFLKRTKVDLHAVFGGPNHFLPILGFVPKSIEHFARALEIYADTYGGLYHIKITGTNMIILSKPELIRQVLDERPRTFIRPFNKHKIIPVSGMFTTEGDAWKRNRRFGAPAFNDKNSAAMVPDMLKVSLKLIRQLKSLSQNGRIVWRPIEWLPLCTLDVLCVNILGNDYNFLDPDGRRLGSRSEGVPEAIVDTLSGSGHALQLSSFPWMTRDRFPWNLNPMIRKMHTGVKRLNTVCDEIISSRRAERQAAGGRVQRRDLLDKLLHLDPEDLRGNLITFLIAGSDTTAMTLSWCVYNLSLNPQIQAKARVEVDALGHDPKTIADLNKLPYVECCILETLRLQSPSRFLLNECVDDTVLDGKPVPAGTVVAVLQHQVMVKSRGGTTYKPERWLTNDGVSIDRALVRDHLAFGGGPRQCPGQNMALKEATIILALILRFFDDIELNHSPSCVRGKITFTYGPENLELQMCQRAD</sequence>
<dbReference type="GO" id="GO:0004497">
    <property type="term" value="F:monooxygenase activity"/>
    <property type="evidence" value="ECO:0007669"/>
    <property type="project" value="UniProtKB-KW"/>
</dbReference>
<evidence type="ECO:0008006" key="10">
    <source>
        <dbReference type="Google" id="ProtNLM"/>
    </source>
</evidence>
<evidence type="ECO:0000313" key="8">
    <source>
        <dbReference type="EMBL" id="KAF4679967.1"/>
    </source>
</evidence>
<dbReference type="Proteomes" id="UP000541610">
    <property type="component" value="Unassembled WGS sequence"/>
</dbReference>
<comment type="caution">
    <text evidence="8">The sequence shown here is derived from an EMBL/GenBank/DDBJ whole genome shotgun (WGS) entry which is preliminary data.</text>
</comment>
<dbReference type="InterPro" id="IPR002401">
    <property type="entry name" value="Cyt_P450_E_grp-I"/>
</dbReference>
<dbReference type="CDD" id="cd00302">
    <property type="entry name" value="cytochrome_P450"/>
    <property type="match status" value="2"/>
</dbReference>
<dbReference type="PRINTS" id="PR00385">
    <property type="entry name" value="P450"/>
</dbReference>
<dbReference type="InterPro" id="IPR001128">
    <property type="entry name" value="Cyt_P450"/>
</dbReference>
<comment type="cofactor">
    <cofactor evidence="7">
        <name>heme</name>
        <dbReference type="ChEBI" id="CHEBI:30413"/>
    </cofactor>
</comment>
<dbReference type="InterPro" id="IPR036396">
    <property type="entry name" value="Cyt_P450_sf"/>
</dbReference>
<evidence type="ECO:0000256" key="4">
    <source>
        <dbReference type="ARBA" id="ARBA00023002"/>
    </source>
</evidence>
<evidence type="ECO:0000256" key="5">
    <source>
        <dbReference type="ARBA" id="ARBA00023004"/>
    </source>
</evidence>
<keyword evidence="4" id="KW-0560">Oxidoreductase</keyword>
<keyword evidence="2 7" id="KW-0349">Heme</keyword>
<dbReference type="Pfam" id="PF00067">
    <property type="entry name" value="p450"/>
    <property type="match status" value="3"/>
</dbReference>
<dbReference type="PROSITE" id="PS00086">
    <property type="entry name" value="CYTOCHROME_P450"/>
    <property type="match status" value="2"/>
</dbReference>
<dbReference type="SUPFAM" id="SSF48264">
    <property type="entry name" value="Cytochrome P450"/>
    <property type="match status" value="3"/>
</dbReference>
<dbReference type="PANTHER" id="PTHR24291">
    <property type="entry name" value="CYTOCHROME P450 FAMILY 4"/>
    <property type="match status" value="1"/>
</dbReference>
<comment type="similarity">
    <text evidence="1">Belongs to the cytochrome P450 family.</text>
</comment>
<dbReference type="InterPro" id="IPR017972">
    <property type="entry name" value="Cyt_P450_CS"/>
</dbReference>
<gene>
    <name evidence="8" type="ORF">FOZ60_014276</name>
</gene>
<evidence type="ECO:0000256" key="6">
    <source>
        <dbReference type="ARBA" id="ARBA00023033"/>
    </source>
</evidence>
<dbReference type="GO" id="GO:0020037">
    <property type="term" value="F:heme binding"/>
    <property type="evidence" value="ECO:0007669"/>
    <property type="project" value="InterPro"/>
</dbReference>
<keyword evidence="3 7" id="KW-0479">Metal-binding</keyword>
<evidence type="ECO:0000256" key="7">
    <source>
        <dbReference type="PIRSR" id="PIRSR602401-1"/>
    </source>
</evidence>